<dbReference type="EMBL" id="JANEYF010004090">
    <property type="protein sequence ID" value="KAJ8932212.1"/>
    <property type="molecule type" value="Genomic_DNA"/>
</dbReference>
<dbReference type="PANTHER" id="PTHR33480:SF1">
    <property type="entry name" value="TYR RECOMBINASE DOMAIN-CONTAINING PROTEIN"/>
    <property type="match status" value="1"/>
</dbReference>
<reference evidence="2" key="1">
    <citation type="journal article" date="2023" name="Insect Mol. Biol.">
        <title>Genome sequencing provides insights into the evolution of gene families encoding plant cell wall-degrading enzymes in longhorned beetles.</title>
        <authorList>
            <person name="Shin N.R."/>
            <person name="Okamura Y."/>
            <person name="Kirsch R."/>
            <person name="Pauchet Y."/>
        </authorList>
    </citation>
    <scope>NUCLEOTIDE SEQUENCE</scope>
    <source>
        <strain evidence="2">RBIC_L_NR</strain>
    </source>
</reference>
<evidence type="ECO:0000313" key="2">
    <source>
        <dbReference type="EMBL" id="KAJ8932212.1"/>
    </source>
</evidence>
<evidence type="ECO:0000256" key="1">
    <source>
        <dbReference type="SAM" id="MobiDB-lite"/>
    </source>
</evidence>
<dbReference type="Proteomes" id="UP001162156">
    <property type="component" value="Unassembled WGS sequence"/>
</dbReference>
<protein>
    <submittedName>
        <fullName evidence="2">Uncharacterized protein</fullName>
    </submittedName>
</protein>
<accession>A0AAV8X0Y8</accession>
<proteinExistence type="predicted"/>
<name>A0AAV8X0Y8_9CUCU</name>
<comment type="caution">
    <text evidence="2">The sequence shown here is derived from an EMBL/GenBank/DDBJ whole genome shotgun (WGS) entry which is preliminary data.</text>
</comment>
<evidence type="ECO:0000313" key="3">
    <source>
        <dbReference type="Proteomes" id="UP001162156"/>
    </source>
</evidence>
<feature type="region of interest" description="Disordered" evidence="1">
    <location>
        <begin position="126"/>
        <end position="170"/>
    </location>
</feature>
<dbReference type="AlphaFoldDB" id="A0AAV8X0Y8"/>
<dbReference type="PANTHER" id="PTHR33480">
    <property type="entry name" value="SET DOMAIN-CONTAINING PROTEIN-RELATED"/>
    <property type="match status" value="1"/>
</dbReference>
<organism evidence="2 3">
    <name type="scientific">Rhamnusium bicolor</name>
    <dbReference type="NCBI Taxonomy" id="1586634"/>
    <lineage>
        <taxon>Eukaryota</taxon>
        <taxon>Metazoa</taxon>
        <taxon>Ecdysozoa</taxon>
        <taxon>Arthropoda</taxon>
        <taxon>Hexapoda</taxon>
        <taxon>Insecta</taxon>
        <taxon>Pterygota</taxon>
        <taxon>Neoptera</taxon>
        <taxon>Endopterygota</taxon>
        <taxon>Coleoptera</taxon>
        <taxon>Polyphaga</taxon>
        <taxon>Cucujiformia</taxon>
        <taxon>Chrysomeloidea</taxon>
        <taxon>Cerambycidae</taxon>
        <taxon>Lepturinae</taxon>
        <taxon>Rhagiini</taxon>
        <taxon>Rhamnusium</taxon>
    </lineage>
</organism>
<gene>
    <name evidence="2" type="ORF">NQ314_014832</name>
</gene>
<sequence length="854" mass="97570">MSGKSRGAKMIEMCKVINKSASVNFWHQRKKSNWFCNRALSPPPDSSTIVQVGSSYNEENNSRDIIQSTKENIANLDLGNITKENENNEQIPSDPEDPFYTLEGNEYCPSVEEKENIANLESGNITKENENNELIPSDPEDPFYTSEGSEYCPSAEEGKLSPPLLSSVIPNSTETKKDITLSAVQNSQTKLSNSKTPYKRKPDHCYYCETEVQNFGRHVKRNHSTEVAVIEILSKPNNSKERRNLLDKLRRQGNFLASGKGNFFKPVRQPDVPNRSLLPCDNCLGFFSCKLLYRHRKKCLGDQYKSGKSQSAGQSKLVINKRVDKRLAEEVFPHMRADKVSLEAKNDTLICGFGARYINTHREKHFVQVASRKMRELSKILIEMRKLDPNITDMFSALQPKYFDLFVQAVKQVSKYDAEKDLYLSPTFAMNIATSLKQCCDIAITYAYKKSVPYLTISSGEVEANLKTLIHLFTSNWRFEVSSQAASNLSLNKWNKVTVIPLATDLRLLRQYLIHLAENAIKKLNEKKDTKSYNDLIESVYCRVILLNRKRSGELQRMPLDAYKINTSEKQGYEEFNKVVSSAEQILLKTLKRVVIRGKRGKGVPVLFSSDVQEHINTLLDVRDNFVPKKNIYFFAKVNSITHITGYKILSKHAINCGAKNPSSITSTRLRKHLATLSQLFSLSDNEIEQLATFMGHTPGVHRNSYRLPDDVYQTAKISKLLMIMEKGGANEYRGKTLDEVNIDMEENLLDSKSDEDDADDDIVDVLPEPVPSTSATVAPTIPLQKKRRILVPWTSEQKKVARFFFKEHIKYCKPPKREECDELKEKHSDLLQNKHWLKIKVFIQNEYTKKKKL</sequence>
<keyword evidence="3" id="KW-1185">Reference proteome</keyword>